<organism evidence="2 3">
    <name type="scientific">Pseudothermotoga hypogea DSM 11164 = NBRC 106472</name>
    <dbReference type="NCBI Taxonomy" id="1123384"/>
    <lineage>
        <taxon>Bacteria</taxon>
        <taxon>Thermotogati</taxon>
        <taxon>Thermotogota</taxon>
        <taxon>Thermotogae</taxon>
        <taxon>Thermotogales</taxon>
        <taxon>Thermotogaceae</taxon>
        <taxon>Pseudothermotoga</taxon>
    </lineage>
</organism>
<keyword evidence="3" id="KW-1185">Reference proteome</keyword>
<dbReference type="Gene3D" id="2.30.40.10">
    <property type="entry name" value="Urease, subunit C, domain 1"/>
    <property type="match status" value="1"/>
</dbReference>
<evidence type="ECO:0000313" key="2">
    <source>
        <dbReference type="EMBL" id="AJC73534.1"/>
    </source>
</evidence>
<dbReference type="SUPFAM" id="SSF51556">
    <property type="entry name" value="Metallo-dependent hydrolases"/>
    <property type="match status" value="1"/>
</dbReference>
<dbReference type="AlphaFoldDB" id="A0A0X1KQS3"/>
<dbReference type="PANTHER" id="PTHR11647">
    <property type="entry name" value="HYDRANTOINASE/DIHYDROPYRIMIDINASE FAMILY MEMBER"/>
    <property type="match status" value="1"/>
</dbReference>
<accession>A0A0X1KQS3</accession>
<gene>
    <name evidence="2" type="ORF">AJ81_04175</name>
</gene>
<dbReference type="InterPro" id="IPR032466">
    <property type="entry name" value="Metal_Hydrolase"/>
</dbReference>
<dbReference type="InterPro" id="IPR013108">
    <property type="entry name" value="Amidohydro_3"/>
</dbReference>
<dbReference type="PANTHER" id="PTHR11647:SF1">
    <property type="entry name" value="COLLAPSIN RESPONSE MEDIATOR PROTEIN"/>
    <property type="match status" value="1"/>
</dbReference>
<dbReference type="EMBL" id="CP007141">
    <property type="protein sequence ID" value="AJC73534.1"/>
    <property type="molecule type" value="Genomic_DNA"/>
</dbReference>
<dbReference type="PATRIC" id="fig|1123384.7.peg.817"/>
<dbReference type="CDD" id="cd01297">
    <property type="entry name" value="D-aminoacylase"/>
    <property type="match status" value="1"/>
</dbReference>
<protein>
    <submittedName>
        <fullName evidence="2">Aminoacylase</fullName>
    </submittedName>
</protein>
<dbReference type="PaxDb" id="1123384-AJ81_04175"/>
<dbReference type="Pfam" id="PF07969">
    <property type="entry name" value="Amidohydro_3"/>
    <property type="match status" value="1"/>
</dbReference>
<reference evidence="2 3" key="1">
    <citation type="submission" date="2014-01" db="EMBL/GenBank/DDBJ databases">
        <title>Genome sequencing of Thermotog hypogea.</title>
        <authorList>
            <person name="Zhang X."/>
            <person name="Alvare G."/>
            <person name="Fristensky B."/>
            <person name="Chen L."/>
            <person name="Suen T."/>
            <person name="Chen Q."/>
            <person name="Ma K."/>
        </authorList>
    </citation>
    <scope>NUCLEOTIDE SEQUENCE [LARGE SCALE GENOMIC DNA]</scope>
    <source>
        <strain evidence="2 3">DSM 11164</strain>
    </source>
</reference>
<dbReference type="Proteomes" id="UP000077469">
    <property type="component" value="Chromosome"/>
</dbReference>
<dbReference type="SUPFAM" id="SSF51338">
    <property type="entry name" value="Composite domain of metallo-dependent hydrolases"/>
    <property type="match status" value="1"/>
</dbReference>
<name>A0A0X1KQS3_9THEM</name>
<dbReference type="GO" id="GO:0016811">
    <property type="term" value="F:hydrolase activity, acting on carbon-nitrogen (but not peptide) bonds, in linear amides"/>
    <property type="evidence" value="ECO:0007669"/>
    <property type="project" value="InterPro"/>
</dbReference>
<dbReference type="Gene3D" id="3.20.20.140">
    <property type="entry name" value="Metal-dependent hydrolases"/>
    <property type="match status" value="1"/>
</dbReference>
<dbReference type="STRING" id="1123384.AJ81_04175"/>
<evidence type="ECO:0000259" key="1">
    <source>
        <dbReference type="Pfam" id="PF07969"/>
    </source>
</evidence>
<dbReference type="InterPro" id="IPR023100">
    <property type="entry name" value="D-aminoacylase_insert_dom_sf"/>
</dbReference>
<feature type="domain" description="Amidohydrolase 3" evidence="1">
    <location>
        <begin position="45"/>
        <end position="509"/>
    </location>
</feature>
<dbReference type="InterPro" id="IPR050378">
    <property type="entry name" value="Metallo-dep_Hydrolases_sf"/>
</dbReference>
<proteinExistence type="predicted"/>
<dbReference type="KEGG" id="phy:AJ81_04175"/>
<dbReference type="OrthoDB" id="9775607at2"/>
<dbReference type="InterPro" id="IPR011059">
    <property type="entry name" value="Metal-dep_hydrolase_composite"/>
</dbReference>
<sequence>MYDVLIRNGMVVDGTNGPWFYADLAIEDGKIVEMGKLNRRRAKVVIDAKGMFVCPGFIDIHSHSDFSAFVNPFCESKLRQGVTTELVGNCGYSLAPLIGSALEETKNYYREMYGVEAGWQSVSEYLDALQRARPAINYAMLVGHGTIRKSIVGYENRRPTAEEMRRMKDLVAQSLRQGAFGLSTGLIYPPGSFAETDEITELCKVVARYNGFYATHMRSESARLIESVEETIEIGKRSNVSVQISHHKACGEKYFGKVKETLKMIEQARNEGYDVTCDVYPYTATATDLDAILPDWVHENGTERMLERLKDPKIREKIKQQIDPIQKAMGGYDKIHISYVVSEKNKPFQGKSLAEIAKVLSKDPLEAAFDLIVEERGRVGMMRFAMDEEDVKLVIKSPYSMIGSDGSALSTEGVLSQGHPHPRNFGTFVRVLARYVRELKLLSVEEAVWKMTSFPARKIGILDRGILRPKMTADIVIFDLDRVQELATFGDPKRYPKGIVHVLVNGVVVLRDEELTGERPGRVLRKFGK</sequence>
<dbReference type="RefSeq" id="WP_051368679.1">
    <property type="nucleotide sequence ID" value="NC_022795.1"/>
</dbReference>
<dbReference type="Gene3D" id="3.30.1490.130">
    <property type="entry name" value="D-aminoacylase. Domain 3"/>
    <property type="match status" value="1"/>
</dbReference>
<evidence type="ECO:0000313" key="3">
    <source>
        <dbReference type="Proteomes" id="UP000077469"/>
    </source>
</evidence>